<dbReference type="PANTHER" id="PTHR37318">
    <property type="entry name" value="BSL7504 PROTEIN"/>
    <property type="match status" value="1"/>
</dbReference>
<evidence type="ECO:0000313" key="4">
    <source>
        <dbReference type="Proteomes" id="UP000216339"/>
    </source>
</evidence>
<organism evidence="3 4">
    <name type="scientific">Rubrivirga marina</name>
    <dbReference type="NCBI Taxonomy" id="1196024"/>
    <lineage>
        <taxon>Bacteria</taxon>
        <taxon>Pseudomonadati</taxon>
        <taxon>Rhodothermota</taxon>
        <taxon>Rhodothermia</taxon>
        <taxon>Rhodothermales</taxon>
        <taxon>Rubricoccaceae</taxon>
        <taxon>Rubrivirga</taxon>
    </lineage>
</organism>
<reference evidence="3 4" key="1">
    <citation type="submission" date="2016-11" db="EMBL/GenBank/DDBJ databases">
        <title>Study of marine rhodopsin-containing bacteria.</title>
        <authorList>
            <person name="Yoshizawa S."/>
            <person name="Kumagai Y."/>
            <person name="Kogure K."/>
        </authorList>
    </citation>
    <scope>NUCLEOTIDE SEQUENCE [LARGE SCALE GENOMIC DNA]</scope>
    <source>
        <strain evidence="3 4">SAORIC-28</strain>
    </source>
</reference>
<dbReference type="Pfam" id="PF13601">
    <property type="entry name" value="HTH_34"/>
    <property type="match status" value="1"/>
</dbReference>
<dbReference type="GO" id="GO:0006355">
    <property type="term" value="P:regulation of DNA-templated transcription"/>
    <property type="evidence" value="ECO:0007669"/>
    <property type="project" value="UniProtKB-ARBA"/>
</dbReference>
<comment type="caution">
    <text evidence="3">The sequence shown here is derived from an EMBL/GenBank/DDBJ whole genome shotgun (WGS) entry which is preliminary data.</text>
</comment>
<name>A0A271IX74_9BACT</name>
<evidence type="ECO:0000256" key="1">
    <source>
        <dbReference type="SAM" id="MobiDB-lite"/>
    </source>
</evidence>
<dbReference type="Proteomes" id="UP000216339">
    <property type="component" value="Unassembled WGS sequence"/>
</dbReference>
<evidence type="ECO:0000259" key="2">
    <source>
        <dbReference type="Pfam" id="PF13601"/>
    </source>
</evidence>
<dbReference type="EMBL" id="MQWD01000001">
    <property type="protein sequence ID" value="PAP75823.1"/>
    <property type="molecule type" value="Genomic_DNA"/>
</dbReference>
<evidence type="ECO:0000313" key="3">
    <source>
        <dbReference type="EMBL" id="PAP75823.1"/>
    </source>
</evidence>
<dbReference type="Gene3D" id="1.10.10.10">
    <property type="entry name" value="Winged helix-like DNA-binding domain superfamily/Winged helix DNA-binding domain"/>
    <property type="match status" value="1"/>
</dbReference>
<dbReference type="AlphaFoldDB" id="A0A271IX74"/>
<feature type="region of interest" description="Disordered" evidence="1">
    <location>
        <begin position="1"/>
        <end position="20"/>
    </location>
</feature>
<keyword evidence="4" id="KW-1185">Reference proteome</keyword>
<gene>
    <name evidence="3" type="ORF">BSZ37_04880</name>
</gene>
<sequence length="115" mass="12504">MPDSNQTSLRRAPRAVPSVPDLDPVIHQRVRLGILSALAAGGTTSFTDLKTVLDLTDGNLSVHARKLEDAGYLEVRKSFADRTPLTEYALTEAGRVALEAYLDQMEALIQTARPS</sequence>
<dbReference type="PANTHER" id="PTHR37318:SF1">
    <property type="entry name" value="BSL7504 PROTEIN"/>
    <property type="match status" value="1"/>
</dbReference>
<dbReference type="InterPro" id="IPR011991">
    <property type="entry name" value="ArsR-like_HTH"/>
</dbReference>
<dbReference type="RefSeq" id="WP_095509466.1">
    <property type="nucleotide sequence ID" value="NZ_MQWD01000001.1"/>
</dbReference>
<dbReference type="InterPro" id="IPR036388">
    <property type="entry name" value="WH-like_DNA-bd_sf"/>
</dbReference>
<accession>A0A271IX74</accession>
<proteinExistence type="predicted"/>
<protein>
    <recommendedName>
        <fullName evidence="2">Winged helix DNA-binding domain-containing protein</fullName>
    </recommendedName>
</protein>
<dbReference type="InterPro" id="IPR036390">
    <property type="entry name" value="WH_DNA-bd_sf"/>
</dbReference>
<dbReference type="SUPFAM" id="SSF46785">
    <property type="entry name" value="Winged helix' DNA-binding domain"/>
    <property type="match status" value="1"/>
</dbReference>
<feature type="domain" description="Winged helix DNA-binding" evidence="2">
    <location>
        <begin position="30"/>
        <end position="109"/>
    </location>
</feature>
<dbReference type="InterPro" id="IPR027395">
    <property type="entry name" value="WH_DNA-bd_dom"/>
</dbReference>
<dbReference type="CDD" id="cd00090">
    <property type="entry name" value="HTH_ARSR"/>
    <property type="match status" value="1"/>
</dbReference>
<dbReference type="OrthoDB" id="9800369at2"/>